<dbReference type="AlphaFoldDB" id="A0A067QHI6"/>
<dbReference type="PANTHER" id="PTHR18956">
    <property type="entry name" value="HYALURONAN MEDIATED MOTILITY RECEPTOR"/>
    <property type="match status" value="1"/>
</dbReference>
<dbReference type="PANTHER" id="PTHR18956:SF6">
    <property type="entry name" value="HYALURONAN MEDIATED MOTILITY RECEPTOR"/>
    <property type="match status" value="1"/>
</dbReference>
<feature type="coiled-coil region" evidence="1">
    <location>
        <begin position="268"/>
        <end position="295"/>
    </location>
</feature>
<dbReference type="GO" id="GO:0005540">
    <property type="term" value="F:hyaluronic acid binding"/>
    <property type="evidence" value="ECO:0007669"/>
    <property type="project" value="InterPro"/>
</dbReference>
<keyword evidence="1" id="KW-0175">Coiled coil</keyword>
<feature type="compositionally biased region" description="Basic and acidic residues" evidence="2">
    <location>
        <begin position="167"/>
        <end position="187"/>
    </location>
</feature>
<dbReference type="InterPro" id="IPR026203">
    <property type="entry name" value="IHABP"/>
</dbReference>
<proteinExistence type="predicted"/>
<evidence type="ECO:0000313" key="3">
    <source>
        <dbReference type="EMBL" id="KDR08041.1"/>
    </source>
</evidence>
<dbReference type="Proteomes" id="UP000027135">
    <property type="component" value="Unassembled WGS sequence"/>
</dbReference>
<accession>A0A067QHI6</accession>
<feature type="compositionally biased region" description="Polar residues" evidence="2">
    <location>
        <begin position="123"/>
        <end position="143"/>
    </location>
</feature>
<name>A0A067QHI6_ZOONE</name>
<protein>
    <submittedName>
        <fullName evidence="3">Uncharacterized protein</fullName>
    </submittedName>
</protein>
<keyword evidence="4" id="KW-1185">Reference proteome</keyword>
<reference evidence="3 4" key="1">
    <citation type="journal article" date="2014" name="Nat. Commun.">
        <title>Molecular traces of alternative social organization in a termite genome.</title>
        <authorList>
            <person name="Terrapon N."/>
            <person name="Li C."/>
            <person name="Robertson H.M."/>
            <person name="Ji L."/>
            <person name="Meng X."/>
            <person name="Booth W."/>
            <person name="Chen Z."/>
            <person name="Childers C.P."/>
            <person name="Glastad K.M."/>
            <person name="Gokhale K."/>
            <person name="Gowin J."/>
            <person name="Gronenberg W."/>
            <person name="Hermansen R.A."/>
            <person name="Hu H."/>
            <person name="Hunt B.G."/>
            <person name="Huylmans A.K."/>
            <person name="Khalil S.M."/>
            <person name="Mitchell R.D."/>
            <person name="Munoz-Torres M.C."/>
            <person name="Mustard J.A."/>
            <person name="Pan H."/>
            <person name="Reese J.T."/>
            <person name="Scharf M.E."/>
            <person name="Sun F."/>
            <person name="Vogel H."/>
            <person name="Xiao J."/>
            <person name="Yang W."/>
            <person name="Yang Z."/>
            <person name="Yang Z."/>
            <person name="Zhou J."/>
            <person name="Zhu J."/>
            <person name="Brent C.S."/>
            <person name="Elsik C.G."/>
            <person name="Goodisman M.A."/>
            <person name="Liberles D.A."/>
            <person name="Roe R.M."/>
            <person name="Vargo E.L."/>
            <person name="Vilcinskas A."/>
            <person name="Wang J."/>
            <person name="Bornberg-Bauer E."/>
            <person name="Korb J."/>
            <person name="Zhang G."/>
            <person name="Liebig J."/>
        </authorList>
    </citation>
    <scope>NUCLEOTIDE SEQUENCE [LARGE SCALE GENOMIC DNA]</scope>
    <source>
        <tissue evidence="3">Whole organism</tissue>
    </source>
</reference>
<evidence type="ECO:0000313" key="4">
    <source>
        <dbReference type="Proteomes" id="UP000027135"/>
    </source>
</evidence>
<evidence type="ECO:0000256" key="1">
    <source>
        <dbReference type="SAM" id="Coils"/>
    </source>
</evidence>
<organism evidence="3 4">
    <name type="scientific">Zootermopsis nevadensis</name>
    <name type="common">Dampwood termite</name>
    <dbReference type="NCBI Taxonomy" id="136037"/>
    <lineage>
        <taxon>Eukaryota</taxon>
        <taxon>Metazoa</taxon>
        <taxon>Ecdysozoa</taxon>
        <taxon>Arthropoda</taxon>
        <taxon>Hexapoda</taxon>
        <taxon>Insecta</taxon>
        <taxon>Pterygota</taxon>
        <taxon>Neoptera</taxon>
        <taxon>Polyneoptera</taxon>
        <taxon>Dictyoptera</taxon>
        <taxon>Blattodea</taxon>
        <taxon>Blattoidea</taxon>
        <taxon>Termitoidae</taxon>
        <taxon>Termopsidae</taxon>
        <taxon>Zootermopsis</taxon>
    </lineage>
</organism>
<feature type="region of interest" description="Disordered" evidence="2">
    <location>
        <begin position="122"/>
        <end position="152"/>
    </location>
</feature>
<evidence type="ECO:0000256" key="2">
    <source>
        <dbReference type="SAM" id="MobiDB-lite"/>
    </source>
</evidence>
<sequence length="310" mass="35232">MSFSLSRVPRFKDNISCTPPPTRYVARSNDKVIGYVSYDKQNVARFDGGQCNTQVGCRGMSRAKCTSSLKSNKSSSEKEIRTRRNISPVCKSPESITPELKKQIPKEQERFVEETLGDRVVKKNSSLTPTGSVEANSNSSDTVTESKHNRREAELLSELRATRAKLKSTEHHKKEAQDRAKSLEEDNKAARDEVRVIRQSLTAARNEKKQLQELVSQNKVKTEQVNLTLCQECKLLIGHGELKQNKQAHQVKEVSVQADEIKNIFSTIDRKMIEVEHMKERLQEMQNEKTALLEKNTSRATRIAQMKCES</sequence>
<feature type="region of interest" description="Disordered" evidence="2">
    <location>
        <begin position="164"/>
        <end position="187"/>
    </location>
</feature>
<dbReference type="InParanoid" id="A0A067QHI6"/>
<dbReference type="EMBL" id="KK853376">
    <property type="protein sequence ID" value="KDR08041.1"/>
    <property type="molecule type" value="Genomic_DNA"/>
</dbReference>
<gene>
    <name evidence="3" type="ORF">L798_02194</name>
</gene>